<sequence>MPEEHEPMPSPAQQRLWFLQQLAPDSPQYNVFRGYELRGRLDVAALRRALGALAERHVALRMRFPADGGVARAVVSGCPFEVELPITDLAGESGWESAATEFARLWSSQPFDLARDDLIRAHLLRVTPELHVLLLCVHHIVIDGWSVPIIDEELGRLYEGRPLVEQSADYLDYARWQWELAGSPSAERVLAYWRRRLAGAPELVTLPADRQRPRIQDFRGGQLARTLPTEVTATLRSFAAAHRVTPYTVAYAAFAVLLARVARATDLVIGVVVAGRSRPEFAGTVGFFVGTLPVRMDLSGDPSFAAVLAAAREELFDAYDNDLLPFDVLVDRLALRRDPSYTPLVQVIFQMLVTRAYGSETRWGDLGARLWGRDVTQPATRFDLEVHLLDQAEDDMVMEVCFNADLFDEKTVAGLAGDYMRLLRALCRDPDRPVSEAYAQLGGGERQVWVSIRDEQGVLVPYGVPGEVWLDGTPTRLLGRMRFGGTFEVLGRTDAELVVRGCRVPAEPIERALLEDPSIAAAEVSAGDDGELTARLTAVPGESRPTRGELRARLRRRLPGFLVPGSFVWNDEPSPEPPIPHALVLTASDLHDPDQPNPDPDLDLDLDLDRPEPGRPERDAAGLDEPMVFFVVTEPPGEAS</sequence>
<keyword evidence="4" id="KW-1185">Reference proteome</keyword>
<protein>
    <submittedName>
        <fullName evidence="3">Condensation domain-containing protein</fullName>
    </submittedName>
</protein>
<evidence type="ECO:0000313" key="3">
    <source>
        <dbReference type="EMBL" id="MFD1544106.1"/>
    </source>
</evidence>
<evidence type="ECO:0000259" key="2">
    <source>
        <dbReference type="Pfam" id="PF00668"/>
    </source>
</evidence>
<accession>A0ABW4GP48</accession>
<feature type="domain" description="Condensation" evidence="2">
    <location>
        <begin position="10"/>
        <end position="436"/>
    </location>
</feature>
<feature type="region of interest" description="Disordered" evidence="1">
    <location>
        <begin position="588"/>
        <end position="626"/>
    </location>
</feature>
<dbReference type="Proteomes" id="UP001597097">
    <property type="component" value="Unassembled WGS sequence"/>
</dbReference>
<evidence type="ECO:0000256" key="1">
    <source>
        <dbReference type="SAM" id="MobiDB-lite"/>
    </source>
</evidence>
<dbReference type="InterPro" id="IPR001242">
    <property type="entry name" value="Condensation_dom"/>
</dbReference>
<dbReference type="PANTHER" id="PTHR45527:SF1">
    <property type="entry name" value="FATTY ACID SYNTHASE"/>
    <property type="match status" value="1"/>
</dbReference>
<dbReference type="EMBL" id="JBHUCM010000043">
    <property type="protein sequence ID" value="MFD1544106.1"/>
    <property type="molecule type" value="Genomic_DNA"/>
</dbReference>
<evidence type="ECO:0000313" key="4">
    <source>
        <dbReference type="Proteomes" id="UP001597097"/>
    </source>
</evidence>
<dbReference type="RefSeq" id="WP_219528368.1">
    <property type="nucleotide sequence ID" value="NZ_JAHKRM010000004.1"/>
</dbReference>
<reference evidence="4" key="1">
    <citation type="journal article" date="2019" name="Int. J. Syst. Evol. Microbiol.">
        <title>The Global Catalogue of Microorganisms (GCM) 10K type strain sequencing project: providing services to taxonomists for standard genome sequencing and annotation.</title>
        <authorList>
            <consortium name="The Broad Institute Genomics Platform"/>
            <consortium name="The Broad Institute Genome Sequencing Center for Infectious Disease"/>
            <person name="Wu L."/>
            <person name="Ma J."/>
        </authorList>
    </citation>
    <scope>NUCLEOTIDE SEQUENCE [LARGE SCALE GENOMIC DNA]</scope>
    <source>
        <strain evidence="4">CGMCC 1.15399</strain>
    </source>
</reference>
<comment type="caution">
    <text evidence="3">The sequence shown here is derived from an EMBL/GenBank/DDBJ whole genome shotgun (WGS) entry which is preliminary data.</text>
</comment>
<organism evidence="3 4">
    <name type="scientific">Nonomuraea guangzhouensis</name>
    <dbReference type="NCBI Taxonomy" id="1291555"/>
    <lineage>
        <taxon>Bacteria</taxon>
        <taxon>Bacillati</taxon>
        <taxon>Actinomycetota</taxon>
        <taxon>Actinomycetes</taxon>
        <taxon>Streptosporangiales</taxon>
        <taxon>Streptosporangiaceae</taxon>
        <taxon>Nonomuraea</taxon>
    </lineage>
</organism>
<dbReference type="PANTHER" id="PTHR45527">
    <property type="entry name" value="NONRIBOSOMAL PEPTIDE SYNTHETASE"/>
    <property type="match status" value="1"/>
</dbReference>
<proteinExistence type="predicted"/>
<dbReference type="CDD" id="cd19531">
    <property type="entry name" value="LCL_NRPS-like"/>
    <property type="match status" value="1"/>
</dbReference>
<dbReference type="Pfam" id="PF00668">
    <property type="entry name" value="Condensation"/>
    <property type="match status" value="1"/>
</dbReference>
<name>A0ABW4GP48_9ACTN</name>
<gene>
    <name evidence="3" type="ORF">ACFSJ0_44185</name>
</gene>
<feature type="compositionally biased region" description="Basic and acidic residues" evidence="1">
    <location>
        <begin position="607"/>
        <end position="621"/>
    </location>
</feature>